<feature type="compositionally biased region" description="Low complexity" evidence="1">
    <location>
        <begin position="222"/>
        <end position="232"/>
    </location>
</feature>
<feature type="region of interest" description="Disordered" evidence="1">
    <location>
        <begin position="168"/>
        <end position="426"/>
    </location>
</feature>
<dbReference type="EMBL" id="VLKE01000001">
    <property type="protein sequence ID" value="TWH71249.1"/>
    <property type="molecule type" value="Genomic_DNA"/>
</dbReference>
<comment type="caution">
    <text evidence="2">The sequence shown here is derived from an EMBL/GenBank/DDBJ whole genome shotgun (WGS) entry which is preliminary data.</text>
</comment>
<dbReference type="SUPFAM" id="SSF46785">
    <property type="entry name" value="Winged helix' DNA-binding domain"/>
    <property type="match status" value="1"/>
</dbReference>
<dbReference type="AlphaFoldDB" id="A0A562IJS0"/>
<accession>A0A562IJS0</accession>
<sequence>MWNALINRMDGDGIITARWSALAAATSTPQPAVRNRIRVLRDRGLLQRVREAHGGVAARYGVTDPGQPGQASVPGAAPEPDRRPQGDRDEARRLFDQHAGHIRTRQREQLLKLWDALIGSMDDDGIITANVPALAAATSTPRQTVRDRIGALRGSGLLQLVQEAHRGGAARYRVTDPGQPGQASVPGAAPEPDRRPQGSEDLSWLDRGDTSPMPGPAPAPPAGTGLPWLPGPLDDPDAPTASSWPAGWTEPGWPVSDIDVTAHGAAMSTDRGQPRIDDQAGEGSGNLGDWATWQGNPALDLFDPLPPAAWVGPPTAMDTETGPGPQPMDPPWAQTPPGPTSWSPPSGDQHSQFPGTQSFPPGPGVQDPAPQSPMPGPAGWVPDIGVPDGHGAAIPANFGPPPIDNQPDDGRRKLGDWATYQGPVMD</sequence>
<feature type="compositionally biased region" description="Polar residues" evidence="1">
    <location>
        <begin position="348"/>
        <end position="359"/>
    </location>
</feature>
<dbReference type="InterPro" id="IPR036390">
    <property type="entry name" value="WH_DNA-bd_sf"/>
</dbReference>
<proteinExistence type="predicted"/>
<evidence type="ECO:0000256" key="1">
    <source>
        <dbReference type="SAM" id="MobiDB-lite"/>
    </source>
</evidence>
<feature type="region of interest" description="Disordered" evidence="1">
    <location>
        <begin position="56"/>
        <end position="88"/>
    </location>
</feature>
<feature type="compositionally biased region" description="Basic and acidic residues" evidence="1">
    <location>
        <begin position="191"/>
        <end position="209"/>
    </location>
</feature>
<feature type="compositionally biased region" description="Pro residues" evidence="1">
    <location>
        <begin position="324"/>
        <end position="339"/>
    </location>
</feature>
<dbReference type="Gene3D" id="1.10.10.10">
    <property type="entry name" value="Winged helix-like DNA-binding domain superfamily/Winged helix DNA-binding domain"/>
    <property type="match status" value="1"/>
</dbReference>
<organism evidence="2 3">
    <name type="scientific">Micromonospora olivasterospora</name>
    <dbReference type="NCBI Taxonomy" id="1880"/>
    <lineage>
        <taxon>Bacteria</taxon>
        <taxon>Bacillati</taxon>
        <taxon>Actinomycetota</taxon>
        <taxon>Actinomycetes</taxon>
        <taxon>Micromonosporales</taxon>
        <taxon>Micromonosporaceae</taxon>
        <taxon>Micromonospora</taxon>
    </lineage>
</organism>
<dbReference type="Proteomes" id="UP000319825">
    <property type="component" value="Unassembled WGS sequence"/>
</dbReference>
<dbReference type="InterPro" id="IPR036388">
    <property type="entry name" value="WH-like_DNA-bd_sf"/>
</dbReference>
<evidence type="ECO:0000313" key="3">
    <source>
        <dbReference type="Proteomes" id="UP000319825"/>
    </source>
</evidence>
<protein>
    <submittedName>
        <fullName evidence="2">Winged helix-turn helix protein</fullName>
    </submittedName>
</protein>
<reference evidence="2 3" key="1">
    <citation type="submission" date="2019-07" db="EMBL/GenBank/DDBJ databases">
        <title>R&amp;d 2014.</title>
        <authorList>
            <person name="Klenk H.-P."/>
        </authorList>
    </citation>
    <scope>NUCLEOTIDE SEQUENCE [LARGE SCALE GENOMIC DNA]</scope>
    <source>
        <strain evidence="2 3">DSM 43868</strain>
    </source>
</reference>
<evidence type="ECO:0000313" key="2">
    <source>
        <dbReference type="EMBL" id="TWH71249.1"/>
    </source>
</evidence>
<name>A0A562IJS0_MICOL</name>
<feature type="compositionally biased region" description="Basic and acidic residues" evidence="1">
    <location>
        <begin position="79"/>
        <end position="88"/>
    </location>
</feature>
<keyword evidence="3" id="KW-1185">Reference proteome</keyword>
<gene>
    <name evidence="2" type="ORF">JD77_06280</name>
</gene>